<dbReference type="AlphaFoldDB" id="A0A9X2AA41"/>
<dbReference type="EMBL" id="JAKVTV010000004">
    <property type="protein sequence ID" value="MCH4824005.1"/>
    <property type="molecule type" value="Genomic_DNA"/>
</dbReference>
<proteinExistence type="predicted"/>
<dbReference type="InterPro" id="IPR011050">
    <property type="entry name" value="Pectin_lyase_fold/virulence"/>
</dbReference>
<gene>
    <name evidence="2" type="ORF">ML462_12570</name>
</gene>
<feature type="domain" description="Right handed beta helix" evidence="1">
    <location>
        <begin position="382"/>
        <end position="538"/>
    </location>
</feature>
<evidence type="ECO:0000259" key="1">
    <source>
        <dbReference type="Pfam" id="PF13229"/>
    </source>
</evidence>
<reference evidence="2" key="1">
    <citation type="submission" date="2022-03" db="EMBL/GenBank/DDBJ databases">
        <title>Gramella crocea sp. nov., isolated from activated sludge of a seafood processing plant.</title>
        <authorList>
            <person name="Zhang X."/>
        </authorList>
    </citation>
    <scope>NUCLEOTIDE SEQUENCE</scope>
    <source>
        <strain evidence="2">YJ019</strain>
    </source>
</reference>
<sequence length="827" mass="89334">MNPATYSSVSFGTGTILKYVCFLMFMALFSACSGDTDDLEITEEEVINENNLAQKEDRKLSKFKGIFATNNTKYRGTFFLEVPKNIEDIFAGDPEAIGTLTLSTGENFDAEVSQIKQSEGITKNSDVLVQFDSEDFSFNFTVDENNQPVISDVVFKNQDGSIVASEETNSNTVTPVTGTYKCTNCQDQDSPLNGIILNNQERTFNMLLTTADGTTSIDIQALVVSLQETEVISQQKCTTNSDYTFCSYGSGINGTNDNLVWSGVHRYTSTGANGSSCATLAGNFALQYENFGSIEGEFKSDSSCPNKTYFISSTGVDSNTGLSPDDAWKSIEKLNEIQFQPGDQILFKGGEEFSGNLNLDSEDANNSANPVLISSYGEGRAKIKAGNDTGIYAYNTSGIKIDNLIIEGSGMHTNNSSGISFYNDLSGDVKLDYVEITNSEVYGFKEFGIVIGAYNGNSGYTNVLIENNKVHDCLDVGISSYGEFSSSKTGYAHSNITVRNCEVYNIEGYSKGKHSGNGILLSDVQNSVIEHCTVYNSGSGNTSCGGPVGIWYWDADQVTIQYSEVYNMSSGSGCDGGGFDLDGGVTNGVMQYNYSHDNDGAGFMAGQFTGSRPMKNIIIRYNISENDAATNGGSVYLFNGNNGTMSDIYVYNNTLYLSEKSSNQGSANIKYTPWKALKNNMNFYNNILFASNGADLINIPEGYDGYFAGNLYYSSSDFSIKYKGLTYTSLEDFRSTGNELHNGTDSGFEGDPLLNNPGNGETIGYGNNISNLNAYLLQSASPAKNAGIEISDSGSRDYFGNIISGSSDDIGAHQADTTIKSSEVALK</sequence>
<keyword evidence="3" id="KW-1185">Reference proteome</keyword>
<evidence type="ECO:0000313" key="3">
    <source>
        <dbReference type="Proteomes" id="UP001139226"/>
    </source>
</evidence>
<organism evidence="2 3">
    <name type="scientific">Christiangramia lutea</name>
    <dbReference type="NCBI Taxonomy" id="1607951"/>
    <lineage>
        <taxon>Bacteria</taxon>
        <taxon>Pseudomonadati</taxon>
        <taxon>Bacteroidota</taxon>
        <taxon>Flavobacteriia</taxon>
        <taxon>Flavobacteriales</taxon>
        <taxon>Flavobacteriaceae</taxon>
        <taxon>Christiangramia</taxon>
    </lineage>
</organism>
<comment type="caution">
    <text evidence="2">The sequence shown here is derived from an EMBL/GenBank/DDBJ whole genome shotgun (WGS) entry which is preliminary data.</text>
</comment>
<dbReference type="SMART" id="SM00710">
    <property type="entry name" value="PbH1"/>
    <property type="match status" value="9"/>
</dbReference>
<protein>
    <submittedName>
        <fullName evidence="2">Right-handed parallel beta-helix repeat-containing protein</fullName>
    </submittedName>
</protein>
<dbReference type="Pfam" id="PF13229">
    <property type="entry name" value="Beta_helix"/>
    <property type="match status" value="1"/>
</dbReference>
<dbReference type="RefSeq" id="WP_240714163.1">
    <property type="nucleotide sequence ID" value="NZ_JAKVTV010000004.1"/>
</dbReference>
<dbReference type="Proteomes" id="UP001139226">
    <property type="component" value="Unassembled WGS sequence"/>
</dbReference>
<dbReference type="InterPro" id="IPR012334">
    <property type="entry name" value="Pectin_lyas_fold"/>
</dbReference>
<dbReference type="SUPFAM" id="SSF51126">
    <property type="entry name" value="Pectin lyase-like"/>
    <property type="match status" value="1"/>
</dbReference>
<dbReference type="InterPro" id="IPR039448">
    <property type="entry name" value="Beta_helix"/>
</dbReference>
<dbReference type="Gene3D" id="2.160.20.10">
    <property type="entry name" value="Single-stranded right-handed beta-helix, Pectin lyase-like"/>
    <property type="match status" value="1"/>
</dbReference>
<accession>A0A9X2AA41</accession>
<evidence type="ECO:0000313" key="2">
    <source>
        <dbReference type="EMBL" id="MCH4824005.1"/>
    </source>
</evidence>
<dbReference type="InterPro" id="IPR006626">
    <property type="entry name" value="PbH1"/>
</dbReference>
<name>A0A9X2AA41_9FLAO</name>